<keyword evidence="2" id="KW-0808">Transferase</keyword>
<dbReference type="Gene3D" id="3.40.630.30">
    <property type="match status" value="1"/>
</dbReference>
<evidence type="ECO:0000259" key="1">
    <source>
        <dbReference type="PROSITE" id="PS51186"/>
    </source>
</evidence>
<name>A0A0E3QQ01_METBA</name>
<reference evidence="2 3" key="1">
    <citation type="submission" date="2014-07" db="EMBL/GenBank/DDBJ databases">
        <title>Methanogenic archaea and the global carbon cycle.</title>
        <authorList>
            <person name="Henriksen J.R."/>
            <person name="Luke J."/>
            <person name="Reinhart S."/>
            <person name="Benedict M.N."/>
            <person name="Youngblut N.D."/>
            <person name="Metcalf M.E."/>
            <person name="Whitaker R.J."/>
            <person name="Metcalf W.W."/>
        </authorList>
    </citation>
    <scope>NUCLEOTIDE SEQUENCE [LARGE SCALE GENOMIC DNA]</scope>
    <source>
        <strain evidence="2 3">MS</strain>
    </source>
</reference>
<dbReference type="PROSITE" id="PS51186">
    <property type="entry name" value="GNAT"/>
    <property type="match status" value="1"/>
</dbReference>
<dbReference type="EMBL" id="CP009528">
    <property type="protein sequence ID" value="AKB53320.1"/>
    <property type="molecule type" value="Genomic_DNA"/>
</dbReference>
<dbReference type="InterPro" id="IPR000182">
    <property type="entry name" value="GNAT_dom"/>
</dbReference>
<accession>A0A0E3QQ01</accession>
<proteinExistence type="predicted"/>
<dbReference type="HOGENOM" id="CLU_119519_1_0_2"/>
<dbReference type="AlphaFoldDB" id="A0A0E3QQ01"/>
<feature type="domain" description="N-acetyltransferase" evidence="1">
    <location>
        <begin position="28"/>
        <end position="152"/>
    </location>
</feature>
<dbReference type="Proteomes" id="UP000033033">
    <property type="component" value="Chromosome"/>
</dbReference>
<dbReference type="SUPFAM" id="SSF55729">
    <property type="entry name" value="Acyl-CoA N-acyltransferases (Nat)"/>
    <property type="match status" value="1"/>
</dbReference>
<sequence>MKKTCLPDEDSLTTKKQLRKTREIMREIHIRKARKSDLLAIQRLLSTYFLDMEELELENFVLAEINEKITGCAALIKSESYGKDFLEIHSIAVHPNFRGKGIGTRLVKHLLTTIGDQYCDLYVRTTAPIFFEKLNFTKIDNTEKLSFWKDCENCEHFDKCTQHAMKYSCKY</sequence>
<dbReference type="GO" id="GO:0016747">
    <property type="term" value="F:acyltransferase activity, transferring groups other than amino-acyl groups"/>
    <property type="evidence" value="ECO:0007669"/>
    <property type="project" value="InterPro"/>
</dbReference>
<dbReference type="Pfam" id="PF13508">
    <property type="entry name" value="Acetyltransf_7"/>
    <property type="match status" value="1"/>
</dbReference>
<evidence type="ECO:0000313" key="3">
    <source>
        <dbReference type="Proteomes" id="UP000033033"/>
    </source>
</evidence>
<dbReference type="InterPro" id="IPR016181">
    <property type="entry name" value="Acyl_CoA_acyltransferase"/>
</dbReference>
<evidence type="ECO:0000313" key="2">
    <source>
        <dbReference type="EMBL" id="AKB53320.1"/>
    </source>
</evidence>
<protein>
    <submittedName>
        <fullName evidence="2">GCN5-related N-acetyltransferase</fullName>
    </submittedName>
</protein>
<gene>
    <name evidence="2" type="ORF">MSBRM_0322</name>
</gene>
<keyword evidence="3" id="KW-1185">Reference proteome</keyword>
<dbReference type="STRING" id="1434108.MSBRM_0322"/>
<dbReference type="PATRIC" id="fig|1434108.4.peg.370"/>
<organism evidence="2 3">
    <name type="scientific">Methanosarcina barkeri MS</name>
    <dbReference type="NCBI Taxonomy" id="1434108"/>
    <lineage>
        <taxon>Archaea</taxon>
        <taxon>Methanobacteriati</taxon>
        <taxon>Methanobacteriota</taxon>
        <taxon>Stenosarchaea group</taxon>
        <taxon>Methanomicrobia</taxon>
        <taxon>Methanosarcinales</taxon>
        <taxon>Methanosarcinaceae</taxon>
        <taxon>Methanosarcina</taxon>
    </lineage>
</organism>
<dbReference type="KEGG" id="mby:MSBRM_0322"/>
<dbReference type="CDD" id="cd04301">
    <property type="entry name" value="NAT_SF"/>
    <property type="match status" value="1"/>
</dbReference>